<sequence>MHRNVREGRGERGAKAVGLKLVPSGCTHGEPNNNTTQRSSCIIALGHIGSRVTRGNTQGKNFSNATLKTTAGYFQTGIATVATCFGFTAWLLRPRDNGKFVRSCTLAGSLEEWGIGFFARNAGGRQSWLQVVAD</sequence>
<name>A0AAV4ADP8_9GAST</name>
<keyword evidence="1" id="KW-0812">Transmembrane</keyword>
<protein>
    <submittedName>
        <fullName evidence="2">Uncharacterized protein</fullName>
    </submittedName>
</protein>
<keyword evidence="1" id="KW-0472">Membrane</keyword>
<evidence type="ECO:0000256" key="1">
    <source>
        <dbReference type="SAM" id="Phobius"/>
    </source>
</evidence>
<comment type="caution">
    <text evidence="2">The sequence shown here is derived from an EMBL/GenBank/DDBJ whole genome shotgun (WGS) entry which is preliminary data.</text>
</comment>
<keyword evidence="1" id="KW-1133">Transmembrane helix</keyword>
<organism evidence="2 3">
    <name type="scientific">Plakobranchus ocellatus</name>
    <dbReference type="NCBI Taxonomy" id="259542"/>
    <lineage>
        <taxon>Eukaryota</taxon>
        <taxon>Metazoa</taxon>
        <taxon>Spiralia</taxon>
        <taxon>Lophotrochozoa</taxon>
        <taxon>Mollusca</taxon>
        <taxon>Gastropoda</taxon>
        <taxon>Heterobranchia</taxon>
        <taxon>Euthyneura</taxon>
        <taxon>Panpulmonata</taxon>
        <taxon>Sacoglossa</taxon>
        <taxon>Placobranchoidea</taxon>
        <taxon>Plakobranchidae</taxon>
        <taxon>Plakobranchus</taxon>
    </lineage>
</organism>
<keyword evidence="3" id="KW-1185">Reference proteome</keyword>
<accession>A0AAV4ADP8</accession>
<dbReference type="Proteomes" id="UP000735302">
    <property type="component" value="Unassembled WGS sequence"/>
</dbReference>
<proteinExistence type="predicted"/>
<gene>
    <name evidence="2" type="ORF">PoB_003086900</name>
</gene>
<evidence type="ECO:0000313" key="2">
    <source>
        <dbReference type="EMBL" id="GFO04364.1"/>
    </source>
</evidence>
<evidence type="ECO:0000313" key="3">
    <source>
        <dbReference type="Proteomes" id="UP000735302"/>
    </source>
</evidence>
<reference evidence="2 3" key="1">
    <citation type="journal article" date="2021" name="Elife">
        <title>Chloroplast acquisition without the gene transfer in kleptoplastic sea slugs, Plakobranchus ocellatus.</title>
        <authorList>
            <person name="Maeda T."/>
            <person name="Takahashi S."/>
            <person name="Yoshida T."/>
            <person name="Shimamura S."/>
            <person name="Takaki Y."/>
            <person name="Nagai Y."/>
            <person name="Toyoda A."/>
            <person name="Suzuki Y."/>
            <person name="Arimoto A."/>
            <person name="Ishii H."/>
            <person name="Satoh N."/>
            <person name="Nishiyama T."/>
            <person name="Hasebe M."/>
            <person name="Maruyama T."/>
            <person name="Minagawa J."/>
            <person name="Obokata J."/>
            <person name="Shigenobu S."/>
        </authorList>
    </citation>
    <scope>NUCLEOTIDE SEQUENCE [LARGE SCALE GENOMIC DNA]</scope>
</reference>
<dbReference type="AlphaFoldDB" id="A0AAV4ADP8"/>
<dbReference type="EMBL" id="BLXT01003739">
    <property type="protein sequence ID" value="GFO04364.1"/>
    <property type="molecule type" value="Genomic_DNA"/>
</dbReference>
<feature type="transmembrane region" description="Helical" evidence="1">
    <location>
        <begin position="72"/>
        <end position="92"/>
    </location>
</feature>